<dbReference type="Proteomes" id="UP001205890">
    <property type="component" value="Unassembled WGS sequence"/>
</dbReference>
<keyword evidence="3" id="KW-0574">Periplasm</keyword>
<dbReference type="InterPro" id="IPR050490">
    <property type="entry name" value="Bact_solute-bd_prot1"/>
</dbReference>
<protein>
    <submittedName>
        <fullName evidence="5">Extracellular solute-binding protein</fullName>
    </submittedName>
</protein>
<keyword evidence="4" id="KW-0732">Signal</keyword>
<proteinExistence type="inferred from homology"/>
<organism evidence="5 6">
    <name type="scientific">Alsobacter ponti</name>
    <dbReference type="NCBI Taxonomy" id="2962936"/>
    <lineage>
        <taxon>Bacteria</taxon>
        <taxon>Pseudomonadati</taxon>
        <taxon>Pseudomonadota</taxon>
        <taxon>Alphaproteobacteria</taxon>
        <taxon>Hyphomicrobiales</taxon>
        <taxon>Alsobacteraceae</taxon>
        <taxon>Alsobacter</taxon>
    </lineage>
</organism>
<dbReference type="Gene3D" id="3.40.190.10">
    <property type="entry name" value="Periplasmic binding protein-like II"/>
    <property type="match status" value="2"/>
</dbReference>
<comment type="subcellular location">
    <subcellularLocation>
        <location evidence="1">Periplasm</location>
    </subcellularLocation>
</comment>
<dbReference type="Pfam" id="PF01547">
    <property type="entry name" value="SBP_bac_1"/>
    <property type="match status" value="1"/>
</dbReference>
<sequence>MTTVRTIVAAAAAALWAIPMQASAGELRFWSWRNEDKAVYAELIKDFNAKNPDVKVTFEGFEPQNYATVLSTALAAEKGPDVMMVRAYGAFEAVAKPGYLLELNDQNVPGLSKFPEAALKAETLRSDGKVYAVPFASQTMLIVYNTEVFAKNGVKVPETWDELVDASKKLKAAGVIPFANGTATAWQNETIVGALLSSMLGKQFEADILSGKADFTDKRFVDALAKLQALAKDNFAPSYEGIDYPSSQQLFSSGAAAMFAGGSFEAAPFLKANPALKLDVFPSPAAKAGDQRLVAQYFDGGYAINAKTPNKADALKFINFLASKEFGDKFANQLSNISPIPGVAFKDPILAKVSELNKNSMSYLFLVHFRYQEPSGSVLEQAAVQKMLAGKQTPAEAGAEITKGIATYFAPFKK</sequence>
<dbReference type="SUPFAM" id="SSF53850">
    <property type="entry name" value="Periplasmic binding protein-like II"/>
    <property type="match status" value="1"/>
</dbReference>
<keyword evidence="6" id="KW-1185">Reference proteome</keyword>
<comment type="caution">
    <text evidence="5">The sequence shown here is derived from an EMBL/GenBank/DDBJ whole genome shotgun (WGS) entry which is preliminary data.</text>
</comment>
<evidence type="ECO:0000313" key="5">
    <source>
        <dbReference type="EMBL" id="MCP8938268.1"/>
    </source>
</evidence>
<evidence type="ECO:0000313" key="6">
    <source>
        <dbReference type="Proteomes" id="UP001205890"/>
    </source>
</evidence>
<evidence type="ECO:0000256" key="4">
    <source>
        <dbReference type="SAM" id="SignalP"/>
    </source>
</evidence>
<reference evidence="5 6" key="1">
    <citation type="submission" date="2022-07" db="EMBL/GenBank/DDBJ databases">
        <authorList>
            <person name="Li W.-J."/>
            <person name="Deng Q.-Q."/>
        </authorList>
    </citation>
    <scope>NUCLEOTIDE SEQUENCE [LARGE SCALE GENOMIC DNA]</scope>
    <source>
        <strain evidence="5 6">SYSU M60028</strain>
    </source>
</reference>
<dbReference type="RefSeq" id="WP_254740017.1">
    <property type="nucleotide sequence ID" value="NZ_JANCLU010000005.1"/>
</dbReference>
<accession>A0ABT1LDF9</accession>
<dbReference type="PANTHER" id="PTHR43649">
    <property type="entry name" value="ARABINOSE-BINDING PROTEIN-RELATED"/>
    <property type="match status" value="1"/>
</dbReference>
<dbReference type="EMBL" id="JANCLU010000005">
    <property type="protein sequence ID" value="MCP8938268.1"/>
    <property type="molecule type" value="Genomic_DNA"/>
</dbReference>
<gene>
    <name evidence="5" type="ORF">NK718_07050</name>
</gene>
<name>A0ABT1LDF9_9HYPH</name>
<comment type="similarity">
    <text evidence="2">Belongs to the bacterial solute-binding protein 1 family.</text>
</comment>
<evidence type="ECO:0000256" key="3">
    <source>
        <dbReference type="ARBA" id="ARBA00022764"/>
    </source>
</evidence>
<feature type="signal peptide" evidence="4">
    <location>
        <begin position="1"/>
        <end position="24"/>
    </location>
</feature>
<evidence type="ECO:0000256" key="1">
    <source>
        <dbReference type="ARBA" id="ARBA00004418"/>
    </source>
</evidence>
<dbReference type="InterPro" id="IPR006059">
    <property type="entry name" value="SBP"/>
</dbReference>
<evidence type="ECO:0000256" key="2">
    <source>
        <dbReference type="ARBA" id="ARBA00008520"/>
    </source>
</evidence>
<feature type="chain" id="PRO_5046310256" evidence="4">
    <location>
        <begin position="25"/>
        <end position="414"/>
    </location>
</feature>